<sequence length="208" mass="22002">MDVSVSRRIHRPMVRRLSEPRPKIYTGRQKESLIPSSSSTPPISMPRHGGISPLELLVLAALAIRVDHEEHAAVRRVLLGAGVGHLVPSAASDGGQQLAVPLRVLQVLQGDHVGQAQFAAEAEAEAVAAAPRHEAADADQQEEEGDGCKGDEGDGPHAHDGLAGALALAEGPGDQSRESRPAGPNFIQLLSNRDRMLSLICPTTALNW</sequence>
<name>A0A4Z2GAG9_9TELE</name>
<dbReference type="Proteomes" id="UP000314294">
    <property type="component" value="Unassembled WGS sequence"/>
</dbReference>
<feature type="region of interest" description="Disordered" evidence="1">
    <location>
        <begin position="124"/>
        <end position="161"/>
    </location>
</feature>
<proteinExistence type="predicted"/>
<dbReference type="EMBL" id="SRLO01000617">
    <property type="protein sequence ID" value="TNN50419.1"/>
    <property type="molecule type" value="Genomic_DNA"/>
</dbReference>
<organism evidence="2 3">
    <name type="scientific">Liparis tanakae</name>
    <name type="common">Tanaka's snailfish</name>
    <dbReference type="NCBI Taxonomy" id="230148"/>
    <lineage>
        <taxon>Eukaryota</taxon>
        <taxon>Metazoa</taxon>
        <taxon>Chordata</taxon>
        <taxon>Craniata</taxon>
        <taxon>Vertebrata</taxon>
        <taxon>Euteleostomi</taxon>
        <taxon>Actinopterygii</taxon>
        <taxon>Neopterygii</taxon>
        <taxon>Teleostei</taxon>
        <taxon>Neoteleostei</taxon>
        <taxon>Acanthomorphata</taxon>
        <taxon>Eupercaria</taxon>
        <taxon>Perciformes</taxon>
        <taxon>Cottioidei</taxon>
        <taxon>Cottales</taxon>
        <taxon>Liparidae</taxon>
        <taxon>Liparis</taxon>
    </lineage>
</organism>
<evidence type="ECO:0000313" key="3">
    <source>
        <dbReference type="Proteomes" id="UP000314294"/>
    </source>
</evidence>
<evidence type="ECO:0000256" key="1">
    <source>
        <dbReference type="SAM" id="MobiDB-lite"/>
    </source>
</evidence>
<dbReference type="AlphaFoldDB" id="A0A4Z2GAG9"/>
<accession>A0A4Z2GAG9</accession>
<evidence type="ECO:0000313" key="2">
    <source>
        <dbReference type="EMBL" id="TNN50419.1"/>
    </source>
</evidence>
<gene>
    <name evidence="2" type="ORF">EYF80_039345</name>
</gene>
<feature type="compositionally biased region" description="Basic and acidic residues" evidence="1">
    <location>
        <begin position="146"/>
        <end position="160"/>
    </location>
</feature>
<reference evidence="2 3" key="1">
    <citation type="submission" date="2019-03" db="EMBL/GenBank/DDBJ databases">
        <title>First draft genome of Liparis tanakae, snailfish: a comprehensive survey of snailfish specific genes.</title>
        <authorList>
            <person name="Kim W."/>
            <person name="Song I."/>
            <person name="Jeong J.-H."/>
            <person name="Kim D."/>
            <person name="Kim S."/>
            <person name="Ryu S."/>
            <person name="Song J.Y."/>
            <person name="Lee S.K."/>
        </authorList>
    </citation>
    <scope>NUCLEOTIDE SEQUENCE [LARGE SCALE GENOMIC DNA]</scope>
    <source>
        <tissue evidence="2">Muscle</tissue>
    </source>
</reference>
<keyword evidence="3" id="KW-1185">Reference proteome</keyword>
<protein>
    <submittedName>
        <fullName evidence="2">Uncharacterized protein</fullName>
    </submittedName>
</protein>
<comment type="caution">
    <text evidence="2">The sequence shown here is derived from an EMBL/GenBank/DDBJ whole genome shotgun (WGS) entry which is preliminary data.</text>
</comment>